<evidence type="ECO:0000313" key="2">
    <source>
        <dbReference type="Proteomes" id="UP000326202"/>
    </source>
</evidence>
<name>A0A5J6MJM1_9PROT</name>
<keyword evidence="2" id="KW-1185">Reference proteome</keyword>
<gene>
    <name evidence="1" type="ORF">FRZ44_19800</name>
</gene>
<dbReference type="Proteomes" id="UP000326202">
    <property type="component" value="Chromosome"/>
</dbReference>
<dbReference type="KEGG" id="htq:FRZ44_19800"/>
<organism evidence="1 2">
    <name type="scientific">Hypericibacter terrae</name>
    <dbReference type="NCBI Taxonomy" id="2602015"/>
    <lineage>
        <taxon>Bacteria</taxon>
        <taxon>Pseudomonadati</taxon>
        <taxon>Pseudomonadota</taxon>
        <taxon>Alphaproteobacteria</taxon>
        <taxon>Rhodospirillales</taxon>
        <taxon>Dongiaceae</taxon>
        <taxon>Hypericibacter</taxon>
    </lineage>
</organism>
<sequence>MVSTRTGRERVSAIPSTTGTACGAAVVAAGLLADVLAAVSGPSDAARLFSNQ</sequence>
<accession>A0A5J6MJM1</accession>
<evidence type="ECO:0000313" key="1">
    <source>
        <dbReference type="EMBL" id="QEX16685.1"/>
    </source>
</evidence>
<dbReference type="PROSITE" id="PS51257">
    <property type="entry name" value="PROKAR_LIPOPROTEIN"/>
    <property type="match status" value="1"/>
</dbReference>
<dbReference type="AlphaFoldDB" id="A0A5J6MJM1"/>
<reference evidence="1 2" key="1">
    <citation type="submission" date="2019-08" db="EMBL/GenBank/DDBJ databases">
        <title>Hyperibacter terrae gen. nov., sp. nov. and Hyperibacter viscosus sp. nov., two new members in the family Rhodospirillaceae isolated from the rhizosphere of Hypericum perforatum.</title>
        <authorList>
            <person name="Noviana Z."/>
        </authorList>
    </citation>
    <scope>NUCLEOTIDE SEQUENCE [LARGE SCALE GENOMIC DNA]</scope>
    <source>
        <strain evidence="1 2">R5913</strain>
    </source>
</reference>
<protein>
    <submittedName>
        <fullName evidence="1">Uncharacterized protein</fullName>
    </submittedName>
</protein>
<proteinExistence type="predicted"/>
<dbReference type="EMBL" id="CP042906">
    <property type="protein sequence ID" value="QEX16685.1"/>
    <property type="molecule type" value="Genomic_DNA"/>
</dbReference>